<dbReference type="InterPro" id="IPR015915">
    <property type="entry name" value="Kelch-typ_b-propeller"/>
</dbReference>
<feature type="compositionally biased region" description="Low complexity" evidence="3">
    <location>
        <begin position="89"/>
        <end position="110"/>
    </location>
</feature>
<dbReference type="InterPro" id="IPR006652">
    <property type="entry name" value="Kelch_1"/>
</dbReference>
<dbReference type="Gene3D" id="3.30.710.10">
    <property type="entry name" value="Potassium Channel Kv1.1, Chain A"/>
    <property type="match status" value="1"/>
</dbReference>
<feature type="region of interest" description="Disordered" evidence="3">
    <location>
        <begin position="617"/>
        <end position="683"/>
    </location>
</feature>
<dbReference type="SMART" id="SM00612">
    <property type="entry name" value="Kelch"/>
    <property type="match status" value="2"/>
</dbReference>
<sequence>MRWSEIPHLPDTNCGGGGGGPSSSSSTPQIKNHSVTHHRGHLYCFGGYDGRRNHQTLLIYSLKEQRWISPSLSLGLLLDEGGGGGDSHGGFNINNFDNSRNNDSSHNSNSTQDYTVREVPPPGRNGHTATLATTTRRRRRLRRQQQQLQHYRRDDAAAAVVDHHYLHPRSDDDDGLDDINTVSGREGDENNRSSDGRRTLMGANAIDQNRETTTQRQEQHQLHHLHRHPWRPHPPSIKKRLGGLSIADLEHTVVDVMDEKIEENGTNNAFNRHDYCVEEAEADAGEARKKSAYGNDSICSRNTTDDIVDGMYHQRIEQQGQEPEQVEELVKDQTADDSCLYRCSRNEVEAPSVRLEERENDLTNVINPMDDDDEDDDEDVNNSDNDDDYDAQIIIIGGWLGAGPYAASDMWVLDISGGLDRLRWFQPPTLGTPPGPCNMHSADFIPSRGEVYVFRGGNGREYLNDLHALDVETYIWRKVQTNGTPPQQRANHSSALLEDKSHRRTTPTTNDANASTDTTSNITAGGGRSQLFIFGGWNGSERLNDIHILDTDTSTWSTPRVLGIKPHPRAGMTLTALRGRMYLFGGSGTSSKCFDDLQVFDHKEMAWLDVNENTVRMPQSSNADNNSRRQQVTYRHSSLPSSYHENGWEMVSDSGECDNGGGGSSSRLGNGNQRSWSASTSSTWDVLGGQDGTSIGRDANGIKFADWRSYAGSAPLSCSANPNDEDTVPSVYVSGKPPGRRAGHTATAVAGRFIYVFGGSCGTDYLNDFFVLDTDPPPQMKVTEPPSPQLYASRVRHFYNDEEFSDVTFLVEGRKVFGHKLVLSTVSDCFRAMFMAGFRESASNKTEIEIPNCSYSSFLTMMKYIYTGQSPQDIDIFGSDGIDRAISLLELADQFFLYHLKQIIEGVLQPAVNDETCTFLHQVAQKTNANQLESYCRYYERNMSGNLHQ</sequence>
<dbReference type="Pfam" id="PF24681">
    <property type="entry name" value="Kelch_KLHDC2_KLHL20_DRC7"/>
    <property type="match status" value="2"/>
</dbReference>
<feature type="region of interest" description="Disordered" evidence="3">
    <location>
        <begin position="1"/>
        <end position="34"/>
    </location>
</feature>
<feature type="compositionally biased region" description="Polar residues" evidence="3">
    <location>
        <begin position="482"/>
        <end position="494"/>
    </location>
</feature>
<dbReference type="InterPro" id="IPR000210">
    <property type="entry name" value="BTB/POZ_dom"/>
</dbReference>
<keyword evidence="6" id="KW-1185">Reference proteome</keyword>
<feature type="compositionally biased region" description="Polar residues" evidence="3">
    <location>
        <begin position="617"/>
        <end position="644"/>
    </location>
</feature>
<organism evidence="5 6">
    <name type="scientific">Discostella pseudostelligera</name>
    <dbReference type="NCBI Taxonomy" id="259834"/>
    <lineage>
        <taxon>Eukaryota</taxon>
        <taxon>Sar</taxon>
        <taxon>Stramenopiles</taxon>
        <taxon>Ochrophyta</taxon>
        <taxon>Bacillariophyta</taxon>
        <taxon>Coscinodiscophyceae</taxon>
        <taxon>Thalassiosirophycidae</taxon>
        <taxon>Stephanodiscales</taxon>
        <taxon>Stephanodiscaceae</taxon>
        <taxon>Discostella</taxon>
    </lineage>
</organism>
<dbReference type="Pfam" id="PF00651">
    <property type="entry name" value="BTB"/>
    <property type="match status" value="1"/>
</dbReference>
<keyword evidence="1" id="KW-0880">Kelch repeat</keyword>
<feature type="region of interest" description="Disordered" evidence="3">
    <location>
        <begin position="352"/>
        <end position="387"/>
    </location>
</feature>
<evidence type="ECO:0000256" key="1">
    <source>
        <dbReference type="ARBA" id="ARBA00022441"/>
    </source>
</evidence>
<dbReference type="SUPFAM" id="SSF117281">
    <property type="entry name" value="Kelch motif"/>
    <property type="match status" value="2"/>
</dbReference>
<evidence type="ECO:0000256" key="3">
    <source>
        <dbReference type="SAM" id="MobiDB-lite"/>
    </source>
</evidence>
<comment type="caution">
    <text evidence="5">The sequence shown here is derived from an EMBL/GenBank/DDBJ whole genome shotgun (WGS) entry which is preliminary data.</text>
</comment>
<evidence type="ECO:0000259" key="4">
    <source>
        <dbReference type="PROSITE" id="PS50097"/>
    </source>
</evidence>
<proteinExistence type="predicted"/>
<dbReference type="EMBL" id="JALLBG020000196">
    <property type="protein sequence ID" value="KAL3759811.1"/>
    <property type="molecule type" value="Genomic_DNA"/>
</dbReference>
<gene>
    <name evidence="5" type="ORF">ACHAWU_007555</name>
</gene>
<evidence type="ECO:0000313" key="5">
    <source>
        <dbReference type="EMBL" id="KAL3759811.1"/>
    </source>
</evidence>
<dbReference type="Gene3D" id="2.120.10.80">
    <property type="entry name" value="Kelch-type beta propeller"/>
    <property type="match status" value="3"/>
</dbReference>
<dbReference type="PANTHER" id="PTHR46093:SF18">
    <property type="entry name" value="FIBRONECTIN TYPE-III DOMAIN-CONTAINING PROTEIN"/>
    <property type="match status" value="1"/>
</dbReference>
<feature type="compositionally biased region" description="Basic and acidic residues" evidence="3">
    <location>
        <begin position="151"/>
        <end position="170"/>
    </location>
</feature>
<dbReference type="SUPFAM" id="SSF54695">
    <property type="entry name" value="POZ domain"/>
    <property type="match status" value="1"/>
</dbReference>
<keyword evidence="2" id="KW-0677">Repeat</keyword>
<feature type="region of interest" description="Disordered" evidence="3">
    <location>
        <begin position="89"/>
        <end position="233"/>
    </location>
</feature>
<dbReference type="AlphaFoldDB" id="A0ABD3M6Y5"/>
<name>A0ABD3M6Y5_9STRA</name>
<feature type="compositionally biased region" description="Basic residues" evidence="3">
    <location>
        <begin position="222"/>
        <end position="233"/>
    </location>
</feature>
<protein>
    <recommendedName>
        <fullName evidence="4">BTB domain-containing protein</fullName>
    </recommendedName>
</protein>
<dbReference type="PANTHER" id="PTHR46093">
    <property type="entry name" value="ACYL-COA-BINDING DOMAIN-CONTAINING PROTEIN 5"/>
    <property type="match status" value="1"/>
</dbReference>
<dbReference type="Pfam" id="PF01344">
    <property type="entry name" value="Kelch_1"/>
    <property type="match status" value="1"/>
</dbReference>
<dbReference type="Proteomes" id="UP001530293">
    <property type="component" value="Unassembled WGS sequence"/>
</dbReference>
<dbReference type="InterPro" id="IPR011333">
    <property type="entry name" value="SKP1/BTB/POZ_sf"/>
</dbReference>
<feature type="region of interest" description="Disordered" evidence="3">
    <location>
        <begin position="482"/>
        <end position="523"/>
    </location>
</feature>
<accession>A0ABD3M6Y5</accession>
<evidence type="ECO:0000256" key="2">
    <source>
        <dbReference type="ARBA" id="ARBA00022737"/>
    </source>
</evidence>
<dbReference type="PROSITE" id="PS50097">
    <property type="entry name" value="BTB"/>
    <property type="match status" value="1"/>
</dbReference>
<dbReference type="SMART" id="SM00225">
    <property type="entry name" value="BTB"/>
    <property type="match status" value="1"/>
</dbReference>
<feature type="domain" description="BTB" evidence="4">
    <location>
        <begin position="805"/>
        <end position="869"/>
    </location>
</feature>
<feature type="compositionally biased region" description="Basic and acidic residues" evidence="3">
    <location>
        <begin position="185"/>
        <end position="198"/>
    </location>
</feature>
<reference evidence="5 6" key="1">
    <citation type="submission" date="2024-10" db="EMBL/GenBank/DDBJ databases">
        <title>Updated reference genomes for cyclostephanoid diatoms.</title>
        <authorList>
            <person name="Roberts W.R."/>
            <person name="Alverson A.J."/>
        </authorList>
    </citation>
    <scope>NUCLEOTIDE SEQUENCE [LARGE SCALE GENOMIC DNA]</scope>
    <source>
        <strain evidence="5 6">AJA232-27</strain>
    </source>
</reference>
<evidence type="ECO:0000313" key="6">
    <source>
        <dbReference type="Proteomes" id="UP001530293"/>
    </source>
</evidence>
<feature type="compositionally biased region" description="Acidic residues" evidence="3">
    <location>
        <begin position="369"/>
        <end position="387"/>
    </location>
</feature>
<feature type="compositionally biased region" description="Low complexity" evidence="3">
    <location>
        <begin position="506"/>
        <end position="520"/>
    </location>
</feature>
<feature type="compositionally biased region" description="Basic and acidic residues" evidence="3">
    <location>
        <begin position="352"/>
        <end position="361"/>
    </location>
</feature>
<feature type="compositionally biased region" description="Polar residues" evidence="3">
    <location>
        <begin position="673"/>
        <end position="683"/>
    </location>
</feature>